<gene>
    <name evidence="1" type="ORF">Tci_140722</name>
</gene>
<reference evidence="1" key="1">
    <citation type="journal article" date="2019" name="Sci. Rep.">
        <title>Draft genome of Tanacetum cinerariifolium, the natural source of mosquito coil.</title>
        <authorList>
            <person name="Yamashiro T."/>
            <person name="Shiraishi A."/>
            <person name="Satake H."/>
            <person name="Nakayama K."/>
        </authorList>
    </citation>
    <scope>NUCLEOTIDE SEQUENCE</scope>
</reference>
<organism evidence="1">
    <name type="scientific">Tanacetum cinerariifolium</name>
    <name type="common">Dalmatian daisy</name>
    <name type="synonym">Chrysanthemum cinerariifolium</name>
    <dbReference type="NCBI Taxonomy" id="118510"/>
    <lineage>
        <taxon>Eukaryota</taxon>
        <taxon>Viridiplantae</taxon>
        <taxon>Streptophyta</taxon>
        <taxon>Embryophyta</taxon>
        <taxon>Tracheophyta</taxon>
        <taxon>Spermatophyta</taxon>
        <taxon>Magnoliopsida</taxon>
        <taxon>eudicotyledons</taxon>
        <taxon>Gunneridae</taxon>
        <taxon>Pentapetalae</taxon>
        <taxon>asterids</taxon>
        <taxon>campanulids</taxon>
        <taxon>Asterales</taxon>
        <taxon>Asteraceae</taxon>
        <taxon>Asteroideae</taxon>
        <taxon>Anthemideae</taxon>
        <taxon>Anthemidinae</taxon>
        <taxon>Tanacetum</taxon>
    </lineage>
</organism>
<dbReference type="AlphaFoldDB" id="A0A699GQ40"/>
<sequence>MYPKCFKKVGYSNSMVNDKVNRSGIFLDNHVKKVGRSVIQDDDTGDNFGLTVMDAIVSHNIDNVEKVVNFQKSKWEEESMSVTEILDWVANVACNPHDCAFEASQRSSKWKNYTGDKLWKQALLARRVLFEELPIDSSNETNGLHV</sequence>
<accession>A0A699GQ40</accession>
<name>A0A699GQ40_TANCI</name>
<comment type="caution">
    <text evidence="1">The sequence shown here is derived from an EMBL/GenBank/DDBJ whole genome shotgun (WGS) entry which is preliminary data.</text>
</comment>
<evidence type="ECO:0000313" key="1">
    <source>
        <dbReference type="EMBL" id="GEV68745.1"/>
    </source>
</evidence>
<dbReference type="EMBL" id="BKCJ010031062">
    <property type="protein sequence ID" value="GEV68745.1"/>
    <property type="molecule type" value="Genomic_DNA"/>
</dbReference>
<proteinExistence type="predicted"/>
<protein>
    <submittedName>
        <fullName evidence="1">AT-rich interactive domain-containing protein 1-like</fullName>
    </submittedName>
</protein>